<feature type="transmembrane region" description="Helical" evidence="1">
    <location>
        <begin position="50"/>
        <end position="68"/>
    </location>
</feature>
<evidence type="ECO:0000256" key="1">
    <source>
        <dbReference type="SAM" id="Phobius"/>
    </source>
</evidence>
<protein>
    <recommendedName>
        <fullName evidence="4">PH domain-containing protein</fullName>
    </recommendedName>
</protein>
<comment type="caution">
    <text evidence="2">The sequence shown here is derived from an EMBL/GenBank/DDBJ whole genome shotgun (WGS) entry which is preliminary data.</text>
</comment>
<evidence type="ECO:0008006" key="4">
    <source>
        <dbReference type="Google" id="ProtNLM"/>
    </source>
</evidence>
<feature type="transmembrane region" description="Helical" evidence="1">
    <location>
        <begin position="23"/>
        <end position="43"/>
    </location>
</feature>
<dbReference type="EMBL" id="POTW01000058">
    <property type="protein sequence ID" value="PZF81438.1"/>
    <property type="molecule type" value="Genomic_DNA"/>
</dbReference>
<sequence length="202" mass="21710">MMLAVPGPLPAAALELRPSLRRYLGTVKWSLLPIVVLLAALLFRGGGFGAIVSLSVIVLASAVVPTWFRRAAIAVTADEVAVTGLLRTRRVPRSAVASVITVALPRTHKNSRSMAHLYVLDGGGRRIARMKGSRWVEDDMRRLIATLGVETRKLGRLPSARALARRYPHAVPLLERYPVLAGALVVVPAVAAIFALSLELSS</sequence>
<evidence type="ECO:0000313" key="2">
    <source>
        <dbReference type="EMBL" id="PZF81438.1"/>
    </source>
</evidence>
<keyword evidence="3" id="KW-1185">Reference proteome</keyword>
<keyword evidence="1" id="KW-0472">Membrane</keyword>
<dbReference type="AlphaFoldDB" id="A0A2W2BMC5"/>
<organism evidence="2 3">
    <name type="scientific">Jiangella anatolica</name>
    <dbReference type="NCBI Taxonomy" id="2670374"/>
    <lineage>
        <taxon>Bacteria</taxon>
        <taxon>Bacillati</taxon>
        <taxon>Actinomycetota</taxon>
        <taxon>Actinomycetes</taxon>
        <taxon>Jiangellales</taxon>
        <taxon>Jiangellaceae</taxon>
        <taxon>Jiangella</taxon>
    </lineage>
</organism>
<name>A0A2W2BMC5_9ACTN</name>
<accession>A0A2W2BMC5</accession>
<keyword evidence="1" id="KW-1133">Transmembrane helix</keyword>
<gene>
    <name evidence="2" type="ORF">C1I92_21135</name>
</gene>
<dbReference type="Proteomes" id="UP000248764">
    <property type="component" value="Unassembled WGS sequence"/>
</dbReference>
<reference evidence="2 3" key="1">
    <citation type="submission" date="2018-01" db="EMBL/GenBank/DDBJ databases">
        <title>Draft genome sequence of Jiangella sp. GTF31.</title>
        <authorList>
            <person name="Sahin N."/>
            <person name="Ay H."/>
            <person name="Saygin H."/>
        </authorList>
    </citation>
    <scope>NUCLEOTIDE SEQUENCE [LARGE SCALE GENOMIC DNA]</scope>
    <source>
        <strain evidence="2 3">GTF31</strain>
    </source>
</reference>
<feature type="transmembrane region" description="Helical" evidence="1">
    <location>
        <begin position="177"/>
        <end position="198"/>
    </location>
</feature>
<proteinExistence type="predicted"/>
<keyword evidence="1" id="KW-0812">Transmembrane</keyword>
<evidence type="ECO:0000313" key="3">
    <source>
        <dbReference type="Proteomes" id="UP000248764"/>
    </source>
</evidence>